<evidence type="ECO:0000313" key="1">
    <source>
        <dbReference type="EMBL" id="JAH96355.1"/>
    </source>
</evidence>
<name>A0A0E9X3B4_ANGAN</name>
<proteinExistence type="predicted"/>
<dbReference type="EMBL" id="GBXM01012222">
    <property type="protein sequence ID" value="JAH96355.1"/>
    <property type="molecule type" value="Transcribed_RNA"/>
</dbReference>
<sequence length="72" mass="7952">MDCPLADICARISATSSNRAPNSSAEVSQLLCLHTLKIRYIKMGSMALKRTPCFPQESWWTFRTVGGESSSN</sequence>
<reference evidence="1" key="1">
    <citation type="submission" date="2014-11" db="EMBL/GenBank/DDBJ databases">
        <authorList>
            <person name="Amaro Gonzalez C."/>
        </authorList>
    </citation>
    <scope>NUCLEOTIDE SEQUENCE</scope>
</reference>
<protein>
    <submittedName>
        <fullName evidence="1">Uncharacterized protein</fullName>
    </submittedName>
</protein>
<organism evidence="1">
    <name type="scientific">Anguilla anguilla</name>
    <name type="common">European freshwater eel</name>
    <name type="synonym">Muraena anguilla</name>
    <dbReference type="NCBI Taxonomy" id="7936"/>
    <lineage>
        <taxon>Eukaryota</taxon>
        <taxon>Metazoa</taxon>
        <taxon>Chordata</taxon>
        <taxon>Craniata</taxon>
        <taxon>Vertebrata</taxon>
        <taxon>Euteleostomi</taxon>
        <taxon>Actinopterygii</taxon>
        <taxon>Neopterygii</taxon>
        <taxon>Teleostei</taxon>
        <taxon>Anguilliformes</taxon>
        <taxon>Anguillidae</taxon>
        <taxon>Anguilla</taxon>
    </lineage>
</organism>
<reference evidence="1" key="2">
    <citation type="journal article" date="2015" name="Fish Shellfish Immunol.">
        <title>Early steps in the European eel (Anguilla anguilla)-Vibrio vulnificus interaction in the gills: Role of the RtxA13 toxin.</title>
        <authorList>
            <person name="Callol A."/>
            <person name="Pajuelo D."/>
            <person name="Ebbesson L."/>
            <person name="Teles M."/>
            <person name="MacKenzie S."/>
            <person name="Amaro C."/>
        </authorList>
    </citation>
    <scope>NUCLEOTIDE SEQUENCE</scope>
</reference>
<dbReference type="AlphaFoldDB" id="A0A0E9X3B4"/>
<accession>A0A0E9X3B4</accession>